<protein>
    <submittedName>
        <fullName evidence="2">Probable lipoprotein</fullName>
    </submittedName>
</protein>
<evidence type="ECO:0000313" key="2">
    <source>
        <dbReference type="EMBL" id="SNR15608.1"/>
    </source>
</evidence>
<name>A0A238UAK8_9FLAO</name>
<dbReference type="Proteomes" id="UP000215214">
    <property type="component" value="Chromosome TJEJU"/>
</dbReference>
<proteinExistence type="predicted"/>
<gene>
    <name evidence="2" type="ORF">TJEJU_1902</name>
</gene>
<dbReference type="PROSITE" id="PS51257">
    <property type="entry name" value="PROKAR_LIPOPROTEIN"/>
    <property type="match status" value="1"/>
</dbReference>
<accession>A0A238UAK8</accession>
<dbReference type="OrthoDB" id="1362816at2"/>
<feature type="signal peptide" evidence="1">
    <location>
        <begin position="1"/>
        <end position="21"/>
    </location>
</feature>
<reference evidence="2 3" key="1">
    <citation type="submission" date="2017-07" db="EMBL/GenBank/DDBJ databases">
        <authorList>
            <person name="Sun Z.S."/>
            <person name="Albrecht U."/>
            <person name="Echele G."/>
            <person name="Lee C.C."/>
        </authorList>
    </citation>
    <scope>NUCLEOTIDE SEQUENCE [LARGE SCALE GENOMIC DNA]</scope>
    <source>
        <strain evidence="3">type strain: KCTC 22618</strain>
    </source>
</reference>
<dbReference type="KEGG" id="tje:TJEJU_1902"/>
<evidence type="ECO:0000256" key="1">
    <source>
        <dbReference type="SAM" id="SignalP"/>
    </source>
</evidence>
<evidence type="ECO:0000313" key="3">
    <source>
        <dbReference type="Proteomes" id="UP000215214"/>
    </source>
</evidence>
<sequence length="177" mass="20120">MKKYYTLFLLLIITVSFSSCSSEDDSNNNDSEFAMTAVINGEVFEANNPFGTNEFSSTNIWNYYPIEDFVMLQARDGGIVGTREINIWLKRTDITPGVYNFGPDTFTTPPSHFIRMFELTNDISELTRGGKIEIKSVNTTDKIVEGTFEFTTSENPDDPSSPIDFTVTEGKFRYKYE</sequence>
<keyword evidence="3" id="KW-1185">Reference proteome</keyword>
<keyword evidence="2" id="KW-0449">Lipoprotein</keyword>
<dbReference type="EMBL" id="LT899436">
    <property type="protein sequence ID" value="SNR15608.1"/>
    <property type="molecule type" value="Genomic_DNA"/>
</dbReference>
<keyword evidence="1" id="KW-0732">Signal</keyword>
<feature type="chain" id="PRO_5012895822" evidence="1">
    <location>
        <begin position="22"/>
        <end position="177"/>
    </location>
</feature>
<organism evidence="2 3">
    <name type="scientific">Tenacibaculum jejuense</name>
    <dbReference type="NCBI Taxonomy" id="584609"/>
    <lineage>
        <taxon>Bacteria</taxon>
        <taxon>Pseudomonadati</taxon>
        <taxon>Bacteroidota</taxon>
        <taxon>Flavobacteriia</taxon>
        <taxon>Flavobacteriales</taxon>
        <taxon>Flavobacteriaceae</taxon>
        <taxon>Tenacibaculum</taxon>
    </lineage>
</organism>
<dbReference type="RefSeq" id="WP_095071510.1">
    <property type="nucleotide sequence ID" value="NZ_LT899436.1"/>
</dbReference>
<dbReference type="AlphaFoldDB" id="A0A238UAK8"/>